<evidence type="ECO:0000313" key="3">
    <source>
        <dbReference type="Proteomes" id="UP000521943"/>
    </source>
</evidence>
<evidence type="ECO:0000313" key="2">
    <source>
        <dbReference type="EMBL" id="KAF6762625.1"/>
    </source>
</evidence>
<keyword evidence="3" id="KW-1185">Reference proteome</keyword>
<feature type="compositionally biased region" description="Basic and acidic residues" evidence="1">
    <location>
        <begin position="8"/>
        <end position="22"/>
    </location>
</feature>
<comment type="caution">
    <text evidence="2">The sequence shown here is derived from an EMBL/GenBank/DDBJ whole genome shotgun (WGS) entry which is preliminary data.</text>
</comment>
<proteinExistence type="predicted"/>
<dbReference type="AlphaFoldDB" id="A0A8H6IBT5"/>
<protein>
    <submittedName>
        <fullName evidence="2">Uncharacterized protein</fullName>
    </submittedName>
</protein>
<dbReference type="EMBL" id="JACGCI010000007">
    <property type="protein sequence ID" value="KAF6762625.1"/>
    <property type="molecule type" value="Genomic_DNA"/>
</dbReference>
<accession>A0A8H6IBT5</accession>
<organism evidence="2 3">
    <name type="scientific">Ephemerocybe angulata</name>
    <dbReference type="NCBI Taxonomy" id="980116"/>
    <lineage>
        <taxon>Eukaryota</taxon>
        <taxon>Fungi</taxon>
        <taxon>Dikarya</taxon>
        <taxon>Basidiomycota</taxon>
        <taxon>Agaricomycotina</taxon>
        <taxon>Agaricomycetes</taxon>
        <taxon>Agaricomycetidae</taxon>
        <taxon>Agaricales</taxon>
        <taxon>Agaricineae</taxon>
        <taxon>Psathyrellaceae</taxon>
        <taxon>Ephemerocybe</taxon>
    </lineage>
</organism>
<feature type="region of interest" description="Disordered" evidence="1">
    <location>
        <begin position="1"/>
        <end position="31"/>
    </location>
</feature>
<gene>
    <name evidence="2" type="ORF">DFP72DRAFT_876373</name>
</gene>
<dbReference type="OrthoDB" id="4072855at2759"/>
<sequence>MFKTMDGPTKRFLTEEDRRAADALDASSHSGIPSDIALQLRNVGSRVRRSVSQGYITTPHSFTKHNSTGALWRSESDTLRDVFSNPMPVNTNAGPPMNKRDRTMVDDAAEDAIDLDATRPLDHASMDLERSQFNAHGVRPMKPLRKNRKAVSDSVLTFGGGSLSRPQEMATTFEVDEEDWSVMQADNADTATTPFQPLEF</sequence>
<name>A0A8H6IBT5_9AGAR</name>
<evidence type="ECO:0000256" key="1">
    <source>
        <dbReference type="SAM" id="MobiDB-lite"/>
    </source>
</evidence>
<dbReference type="Proteomes" id="UP000521943">
    <property type="component" value="Unassembled WGS sequence"/>
</dbReference>
<reference evidence="2 3" key="1">
    <citation type="submission" date="2020-07" db="EMBL/GenBank/DDBJ databases">
        <title>Comparative genomics of pyrophilous fungi reveals a link between fire events and developmental genes.</title>
        <authorList>
            <consortium name="DOE Joint Genome Institute"/>
            <person name="Steindorff A.S."/>
            <person name="Carver A."/>
            <person name="Calhoun S."/>
            <person name="Stillman K."/>
            <person name="Liu H."/>
            <person name="Lipzen A."/>
            <person name="Pangilinan J."/>
            <person name="Labutti K."/>
            <person name="Bruns T.D."/>
            <person name="Grigoriev I.V."/>
        </authorList>
    </citation>
    <scope>NUCLEOTIDE SEQUENCE [LARGE SCALE GENOMIC DNA]</scope>
    <source>
        <strain evidence="2 3">CBS 144469</strain>
    </source>
</reference>